<dbReference type="Pfam" id="PF02592">
    <property type="entry name" value="Vut_1"/>
    <property type="match status" value="1"/>
</dbReference>
<keyword evidence="3" id="KW-1185">Reference proteome</keyword>
<feature type="transmembrane region" description="Helical" evidence="1">
    <location>
        <begin position="194"/>
        <end position="220"/>
    </location>
</feature>
<proteinExistence type="inferred from homology"/>
<feature type="transmembrane region" description="Helical" evidence="1">
    <location>
        <begin position="52"/>
        <end position="73"/>
    </location>
</feature>
<dbReference type="GO" id="GO:0005886">
    <property type="term" value="C:plasma membrane"/>
    <property type="evidence" value="ECO:0007669"/>
    <property type="project" value="UniProtKB-SubCell"/>
</dbReference>
<comment type="similarity">
    <text evidence="1">Belongs to the vitamin uptake transporter (VUT/ECF) (TC 2.A.88) family. Q precursor transporter subfamily.</text>
</comment>
<dbReference type="OrthoDB" id="9805479at2"/>
<keyword evidence="1" id="KW-1133">Transmembrane helix</keyword>
<accession>A0A5R9G0Z8</accession>
<dbReference type="AlphaFoldDB" id="A0A5R9G0Z8"/>
<dbReference type="NCBIfam" id="TIGR00697">
    <property type="entry name" value="queuosine precursor transporter"/>
    <property type="match status" value="1"/>
</dbReference>
<reference evidence="2 3" key="1">
    <citation type="submission" date="2019-05" db="EMBL/GenBank/DDBJ databases">
        <authorList>
            <person name="Narsing Rao M.P."/>
            <person name="Li W.J."/>
        </authorList>
    </citation>
    <scope>NUCLEOTIDE SEQUENCE [LARGE SCALE GENOMIC DNA]</scope>
    <source>
        <strain evidence="2 3">SYSU_K30003</strain>
    </source>
</reference>
<comment type="caution">
    <text evidence="2">The sequence shown here is derived from an EMBL/GenBank/DDBJ whole genome shotgun (WGS) entry which is preliminary data.</text>
</comment>
<organism evidence="2 3">
    <name type="scientific">Paenibacillus antri</name>
    <dbReference type="NCBI Taxonomy" id="2582848"/>
    <lineage>
        <taxon>Bacteria</taxon>
        <taxon>Bacillati</taxon>
        <taxon>Bacillota</taxon>
        <taxon>Bacilli</taxon>
        <taxon>Bacillales</taxon>
        <taxon>Paenibacillaceae</taxon>
        <taxon>Paenibacillus</taxon>
    </lineage>
</organism>
<gene>
    <name evidence="2" type="ORF">FE782_29485</name>
</gene>
<dbReference type="InterPro" id="IPR003744">
    <property type="entry name" value="YhhQ"/>
</dbReference>
<feature type="transmembrane region" description="Helical" evidence="1">
    <location>
        <begin position="169"/>
        <end position="188"/>
    </location>
</feature>
<name>A0A5R9G0Z8_9BACL</name>
<dbReference type="RefSeq" id="WP_138197939.1">
    <property type="nucleotide sequence ID" value="NZ_VCIW01000031.1"/>
</dbReference>
<keyword evidence="1" id="KW-1003">Cell membrane</keyword>
<comment type="function">
    <text evidence="1">Involved in the import of queuosine (Q) precursors, required for Q precursor salvage.</text>
</comment>
<dbReference type="Proteomes" id="UP000309676">
    <property type="component" value="Unassembled WGS sequence"/>
</dbReference>
<dbReference type="PANTHER" id="PTHR34300">
    <property type="entry name" value="QUEUOSINE PRECURSOR TRANSPORTER-RELATED"/>
    <property type="match status" value="1"/>
</dbReference>
<keyword evidence="1" id="KW-0812">Transmembrane</keyword>
<feature type="transmembrane region" description="Helical" evidence="1">
    <location>
        <begin position="6"/>
        <end position="25"/>
    </location>
</feature>
<feature type="transmembrane region" description="Helical" evidence="1">
    <location>
        <begin position="85"/>
        <end position="104"/>
    </location>
</feature>
<dbReference type="GO" id="GO:0022857">
    <property type="term" value="F:transmembrane transporter activity"/>
    <property type="evidence" value="ECO:0007669"/>
    <property type="project" value="UniProtKB-UniRule"/>
</dbReference>
<keyword evidence="1" id="KW-0472">Membrane</keyword>
<dbReference type="HAMAP" id="MF_02088">
    <property type="entry name" value="Q_prec_transport"/>
    <property type="match status" value="1"/>
</dbReference>
<dbReference type="PANTHER" id="PTHR34300:SF2">
    <property type="entry name" value="QUEUOSINE PRECURSOR TRANSPORTER-RELATED"/>
    <property type="match status" value="1"/>
</dbReference>
<evidence type="ECO:0000313" key="2">
    <source>
        <dbReference type="EMBL" id="TLS48669.1"/>
    </source>
</evidence>
<feature type="transmembrane region" description="Helical" evidence="1">
    <location>
        <begin position="124"/>
        <end position="148"/>
    </location>
</feature>
<sequence length="228" mass="25022">MFNLLWGAAFAVVNFALFLACYRLFGRGGLYAWVGVATVLANIQVVKTIEMAGLVMTLGNTIYATIFLATDLLNEKYGEKAAKKAVFVGFFALIASTIMMQMALVFEPTDTDVAQDSLETIFGLLPRLALGSLTAYFVSQWVDVKIFTLLKKAFPKPGQLWIRNNGSTALSQLLDTLLFCSIAFLGAPGFPFDVWVQVALTTYLIKLVVSVASTPIIYWARGMRTADE</sequence>
<protein>
    <recommendedName>
        <fullName evidence="1">Probable queuosine precursor transporter</fullName>
        <shortName evidence="1">Q precursor transporter</shortName>
    </recommendedName>
</protein>
<dbReference type="EMBL" id="VCIW01000031">
    <property type="protein sequence ID" value="TLS48669.1"/>
    <property type="molecule type" value="Genomic_DNA"/>
</dbReference>
<comment type="subcellular location">
    <subcellularLocation>
        <location evidence="1">Cell membrane</location>
        <topology evidence="1">Multi-pass membrane protein</topology>
    </subcellularLocation>
</comment>
<feature type="transmembrane region" description="Helical" evidence="1">
    <location>
        <begin position="30"/>
        <end position="46"/>
    </location>
</feature>
<keyword evidence="1" id="KW-0813">Transport</keyword>
<evidence type="ECO:0000256" key="1">
    <source>
        <dbReference type="HAMAP-Rule" id="MF_02088"/>
    </source>
</evidence>
<evidence type="ECO:0000313" key="3">
    <source>
        <dbReference type="Proteomes" id="UP000309676"/>
    </source>
</evidence>